<proteinExistence type="predicted"/>
<name>A0A7S3B5G4_9EUKA</name>
<accession>A0A7S3B5G4</accession>
<evidence type="ECO:0000313" key="2">
    <source>
        <dbReference type="EMBL" id="CAE0125152.1"/>
    </source>
</evidence>
<feature type="compositionally biased region" description="Basic and acidic residues" evidence="1">
    <location>
        <begin position="16"/>
        <end position="48"/>
    </location>
</feature>
<evidence type="ECO:0000256" key="1">
    <source>
        <dbReference type="SAM" id="MobiDB-lite"/>
    </source>
</evidence>
<dbReference type="EMBL" id="HBHX01045961">
    <property type="protein sequence ID" value="CAE0125152.1"/>
    <property type="molecule type" value="Transcribed_RNA"/>
</dbReference>
<reference evidence="2" key="1">
    <citation type="submission" date="2021-01" db="EMBL/GenBank/DDBJ databases">
        <authorList>
            <person name="Corre E."/>
            <person name="Pelletier E."/>
            <person name="Niang G."/>
            <person name="Scheremetjew M."/>
            <person name="Finn R."/>
            <person name="Kale V."/>
            <person name="Holt S."/>
            <person name="Cochrane G."/>
            <person name="Meng A."/>
            <person name="Brown T."/>
            <person name="Cohen L."/>
        </authorList>
    </citation>
    <scope>NUCLEOTIDE SEQUENCE</scope>
    <source>
        <strain evidence="2">CCMP281</strain>
    </source>
</reference>
<dbReference type="AlphaFoldDB" id="A0A7S3B5G4"/>
<gene>
    <name evidence="2" type="ORF">HERI1096_LOCUS25425</name>
</gene>
<organism evidence="2">
    <name type="scientific">Haptolina ericina</name>
    <dbReference type="NCBI Taxonomy" id="156174"/>
    <lineage>
        <taxon>Eukaryota</taxon>
        <taxon>Haptista</taxon>
        <taxon>Haptophyta</taxon>
        <taxon>Prymnesiophyceae</taxon>
        <taxon>Prymnesiales</taxon>
        <taxon>Prymnesiaceae</taxon>
        <taxon>Haptolina</taxon>
    </lineage>
</organism>
<feature type="region of interest" description="Disordered" evidence="1">
    <location>
        <begin position="16"/>
        <end position="104"/>
    </location>
</feature>
<protein>
    <submittedName>
        <fullName evidence="2">Uncharacterized protein</fullName>
    </submittedName>
</protein>
<sequence length="190" mass="21214">MQRHTVELSQEIAVILKERPSSHDLDAASESAEKDKKERVLEYHEPMGQEKYPAFDMSRAEAALKKKPAGQVHSTQHGTDEEEAPNASSADEAERSTSLGTGKTWMAVRVRTPADKKRKRPDSPTNSAQLLNFIEYCLLGDHPTGSIVQRCKQLKNMLNINAEDVQVKLDLRIRAIHKEAAPFLVESSVV</sequence>